<dbReference type="AlphaFoldDB" id="A0A9X7Z4K2"/>
<accession>A0A9X7Z4K2</accession>
<dbReference type="InterPro" id="IPR036390">
    <property type="entry name" value="WH_DNA-bd_sf"/>
</dbReference>
<dbReference type="GO" id="GO:0006950">
    <property type="term" value="P:response to stress"/>
    <property type="evidence" value="ECO:0007669"/>
    <property type="project" value="TreeGrafter"/>
</dbReference>
<dbReference type="Gene3D" id="1.10.10.10">
    <property type="entry name" value="Winged helix-like DNA-binding domain superfamily/Winged helix DNA-binding domain"/>
    <property type="match status" value="1"/>
</dbReference>
<evidence type="ECO:0000256" key="1">
    <source>
        <dbReference type="ARBA" id="ARBA00023125"/>
    </source>
</evidence>
<dbReference type="PANTHER" id="PTHR33164:SF43">
    <property type="entry name" value="HTH-TYPE TRANSCRIPTIONAL REPRESSOR YETL"/>
    <property type="match status" value="1"/>
</dbReference>
<evidence type="ECO:0000313" key="4">
    <source>
        <dbReference type="Proteomes" id="UP000663505"/>
    </source>
</evidence>
<protein>
    <submittedName>
        <fullName evidence="3">MarR family transcriptional regulator</fullName>
    </submittedName>
</protein>
<dbReference type="InterPro" id="IPR036388">
    <property type="entry name" value="WH-like_DNA-bd_sf"/>
</dbReference>
<dbReference type="GO" id="GO:0003677">
    <property type="term" value="F:DNA binding"/>
    <property type="evidence" value="ECO:0007669"/>
    <property type="project" value="UniProtKB-KW"/>
</dbReference>
<dbReference type="GO" id="GO:0003700">
    <property type="term" value="F:DNA-binding transcription factor activity"/>
    <property type="evidence" value="ECO:0007669"/>
    <property type="project" value="InterPro"/>
</dbReference>
<dbReference type="InterPro" id="IPR039422">
    <property type="entry name" value="MarR/SlyA-like"/>
</dbReference>
<dbReference type="PROSITE" id="PS50995">
    <property type="entry name" value="HTH_MARR_2"/>
    <property type="match status" value="1"/>
</dbReference>
<evidence type="ECO:0000259" key="2">
    <source>
        <dbReference type="PROSITE" id="PS50995"/>
    </source>
</evidence>
<proteinExistence type="predicted"/>
<keyword evidence="1" id="KW-0238">DNA-binding</keyword>
<keyword evidence="4" id="KW-1185">Reference proteome</keyword>
<organism evidence="3 4">
    <name type="scientific">Alicyclobacillus mengziensis</name>
    <dbReference type="NCBI Taxonomy" id="2931921"/>
    <lineage>
        <taxon>Bacteria</taxon>
        <taxon>Bacillati</taxon>
        <taxon>Bacillota</taxon>
        <taxon>Bacilli</taxon>
        <taxon>Bacillales</taxon>
        <taxon>Alicyclobacillaceae</taxon>
        <taxon>Alicyclobacillus</taxon>
    </lineage>
</organism>
<evidence type="ECO:0000313" key="3">
    <source>
        <dbReference type="EMBL" id="QSO46069.1"/>
    </source>
</evidence>
<feature type="domain" description="HTH marR-type" evidence="2">
    <location>
        <begin position="20"/>
        <end position="161"/>
    </location>
</feature>
<dbReference type="KEGG" id="afx:JZ786_16260"/>
<dbReference type="SMART" id="SM00347">
    <property type="entry name" value="HTH_MARR"/>
    <property type="match status" value="1"/>
</dbReference>
<dbReference type="InterPro" id="IPR000835">
    <property type="entry name" value="HTH_MarR-typ"/>
</dbReference>
<sequence>MESSKKPAGTETVGTAEPTADELAAEVNDLLPTMAAKLLHFVREVPGIDITLAQGFLLRHIQVHGPCTASTIGSMMGITSGPVTSLTKRLIDKGLMQRRKDLEDGRVYWFSLTSEGESLANRVASYRQTEWKRLVERLGVTRTMEAMRLMKDTIEILNDMM</sequence>
<dbReference type="Proteomes" id="UP000663505">
    <property type="component" value="Chromosome"/>
</dbReference>
<reference evidence="3 4" key="1">
    <citation type="submission" date="2021-02" db="EMBL/GenBank/DDBJ databases">
        <title>Alicyclobacillus curvatus sp. nov. and Alicyclobacillus mengziensis sp. nov., two acidophilic bacteria isolated from acid mine drainage.</title>
        <authorList>
            <person name="Huang Y."/>
        </authorList>
    </citation>
    <scope>NUCLEOTIDE SEQUENCE [LARGE SCALE GENOMIC DNA]</scope>
    <source>
        <strain evidence="3 4">S30H14</strain>
    </source>
</reference>
<dbReference type="PANTHER" id="PTHR33164">
    <property type="entry name" value="TRANSCRIPTIONAL REGULATOR, MARR FAMILY"/>
    <property type="match status" value="1"/>
</dbReference>
<name>A0A9X7Z4K2_9BACL</name>
<dbReference type="EMBL" id="CP071182">
    <property type="protein sequence ID" value="QSO46069.1"/>
    <property type="molecule type" value="Genomic_DNA"/>
</dbReference>
<dbReference type="RefSeq" id="WP_206655440.1">
    <property type="nucleotide sequence ID" value="NZ_CP071182.1"/>
</dbReference>
<dbReference type="SUPFAM" id="SSF46785">
    <property type="entry name" value="Winged helix' DNA-binding domain"/>
    <property type="match status" value="1"/>
</dbReference>
<dbReference type="Pfam" id="PF01047">
    <property type="entry name" value="MarR"/>
    <property type="match status" value="1"/>
</dbReference>
<gene>
    <name evidence="3" type="ORF">JZ786_16260</name>
</gene>